<dbReference type="GO" id="GO:0005789">
    <property type="term" value="C:endoplasmic reticulum membrane"/>
    <property type="evidence" value="ECO:0007669"/>
    <property type="project" value="TreeGrafter"/>
</dbReference>
<dbReference type="GO" id="GO:0030544">
    <property type="term" value="F:Hsp70 protein binding"/>
    <property type="evidence" value="ECO:0007669"/>
    <property type="project" value="TreeGrafter"/>
</dbReference>
<dbReference type="Pfam" id="PF00226">
    <property type="entry name" value="DnaJ"/>
    <property type="match status" value="1"/>
</dbReference>
<evidence type="ECO:0000313" key="3">
    <source>
        <dbReference type="Proteomes" id="UP000077521"/>
    </source>
</evidence>
<sequence length="171" mass="20204">MSAYNFTMLELAAVVRVQNANGDPYKILDVPFGTMNPGEIKHARKKAALGLHPDKNRHPGASDAMKTLNNAFDTLLKMAESDVRHREEGQQNDREHQWRKWYAEDFFQDEAAQRKRTKRTHKRRDQRKRRRAEQVELERTLLEQERIRRLHCARGELRYQSFEDESLCASI</sequence>
<dbReference type="SUPFAM" id="SSF46565">
    <property type="entry name" value="Chaperone J-domain"/>
    <property type="match status" value="1"/>
</dbReference>
<dbReference type="PANTHER" id="PTHR43908:SF3">
    <property type="entry name" value="AT29763P-RELATED"/>
    <property type="match status" value="1"/>
</dbReference>
<organism evidence="2 3">
    <name type="scientific">Tilletia indica</name>
    <dbReference type="NCBI Taxonomy" id="43049"/>
    <lineage>
        <taxon>Eukaryota</taxon>
        <taxon>Fungi</taxon>
        <taxon>Dikarya</taxon>
        <taxon>Basidiomycota</taxon>
        <taxon>Ustilaginomycotina</taxon>
        <taxon>Exobasidiomycetes</taxon>
        <taxon>Tilletiales</taxon>
        <taxon>Tilletiaceae</taxon>
        <taxon>Tilletia</taxon>
    </lineage>
</organism>
<reference evidence="2" key="1">
    <citation type="submission" date="2016-04" db="EMBL/GenBank/DDBJ databases">
        <authorList>
            <person name="Nguyen H.D."/>
            <person name="Samba Siva P."/>
            <person name="Cullis J."/>
            <person name="Levesque C.A."/>
            <person name="Hambleton S."/>
        </authorList>
    </citation>
    <scope>NUCLEOTIDE SEQUENCE</scope>
    <source>
        <strain evidence="2">DAOMC 236416</strain>
    </source>
</reference>
<reference evidence="2" key="2">
    <citation type="journal article" date="2019" name="IMA Fungus">
        <title>Genome sequencing and comparison of five Tilletia species to identify candidate genes for the detection of regulated species infecting wheat.</title>
        <authorList>
            <person name="Nguyen H.D.T."/>
            <person name="Sultana T."/>
            <person name="Kesanakurti P."/>
            <person name="Hambleton S."/>
        </authorList>
    </citation>
    <scope>NUCLEOTIDE SEQUENCE</scope>
    <source>
        <strain evidence="2">DAOMC 236416</strain>
    </source>
</reference>
<comment type="caution">
    <text evidence="2">The sequence shown here is derived from an EMBL/GenBank/DDBJ whole genome shotgun (WGS) entry which is preliminary data.</text>
</comment>
<dbReference type="InterPro" id="IPR036869">
    <property type="entry name" value="J_dom_sf"/>
</dbReference>
<dbReference type="Proteomes" id="UP000077521">
    <property type="component" value="Unassembled WGS sequence"/>
</dbReference>
<dbReference type="PROSITE" id="PS50076">
    <property type="entry name" value="DNAJ_2"/>
    <property type="match status" value="1"/>
</dbReference>
<dbReference type="PANTHER" id="PTHR43908">
    <property type="entry name" value="AT29763P-RELATED"/>
    <property type="match status" value="1"/>
</dbReference>
<dbReference type="AlphaFoldDB" id="A0A177TLG1"/>
<gene>
    <name evidence="2" type="ORF">A4X13_0g8540</name>
</gene>
<protein>
    <submittedName>
        <fullName evidence="2">Uncharacterized protein</fullName>
    </submittedName>
</protein>
<proteinExistence type="predicted"/>
<name>A0A177TLG1_9BASI</name>
<dbReference type="GO" id="GO:0071218">
    <property type="term" value="P:cellular response to misfolded protein"/>
    <property type="evidence" value="ECO:0007669"/>
    <property type="project" value="TreeGrafter"/>
</dbReference>
<feature type="region of interest" description="Disordered" evidence="1">
    <location>
        <begin position="112"/>
        <end position="134"/>
    </location>
</feature>
<dbReference type="EMBL" id="LWDF02001545">
    <property type="protein sequence ID" value="KAE8238045.1"/>
    <property type="molecule type" value="Genomic_DNA"/>
</dbReference>
<dbReference type="CDD" id="cd06257">
    <property type="entry name" value="DnaJ"/>
    <property type="match status" value="1"/>
</dbReference>
<evidence type="ECO:0000256" key="1">
    <source>
        <dbReference type="SAM" id="MobiDB-lite"/>
    </source>
</evidence>
<keyword evidence="3" id="KW-1185">Reference proteome</keyword>
<feature type="compositionally biased region" description="Basic residues" evidence="1">
    <location>
        <begin position="114"/>
        <end position="131"/>
    </location>
</feature>
<evidence type="ECO:0000313" key="2">
    <source>
        <dbReference type="EMBL" id="KAE8238045.1"/>
    </source>
</evidence>
<dbReference type="InterPro" id="IPR051100">
    <property type="entry name" value="DnaJ_subfamily_B/C"/>
</dbReference>
<dbReference type="SMART" id="SM00271">
    <property type="entry name" value="DnaJ"/>
    <property type="match status" value="1"/>
</dbReference>
<dbReference type="Gene3D" id="1.10.287.110">
    <property type="entry name" value="DnaJ domain"/>
    <property type="match status" value="1"/>
</dbReference>
<dbReference type="InterPro" id="IPR001623">
    <property type="entry name" value="DnaJ_domain"/>
</dbReference>
<accession>A0A177TLG1</accession>